<dbReference type="EMBL" id="JAAMPC010000010">
    <property type="protein sequence ID" value="KAG2285743.1"/>
    <property type="molecule type" value="Genomic_DNA"/>
</dbReference>
<protein>
    <submittedName>
        <fullName evidence="1">Uncharacterized protein</fullName>
    </submittedName>
</protein>
<sequence>MIRSFSDANQSGFVWVAAVTQPDLEKRVDVGGYGYPAMVAMNVKKGVYTPLRSAFELQHLFCITRNLCLRCVREFVKDAGAGGKGNLPMNGTPEIVKTKAWDGTNGEVMEEDIYILT</sequence>
<dbReference type="PANTHER" id="PTHR45815:SF3">
    <property type="entry name" value="PROTEIN DISULFIDE-ISOMERASE A6"/>
    <property type="match status" value="1"/>
</dbReference>
<dbReference type="AlphaFoldDB" id="A0A8X7RAJ0"/>
<dbReference type="GO" id="GO:0005788">
    <property type="term" value="C:endoplasmic reticulum lumen"/>
    <property type="evidence" value="ECO:0007669"/>
    <property type="project" value="TreeGrafter"/>
</dbReference>
<dbReference type="GO" id="GO:0015035">
    <property type="term" value="F:protein-disulfide reductase activity"/>
    <property type="evidence" value="ECO:0007669"/>
    <property type="project" value="TreeGrafter"/>
</dbReference>
<dbReference type="OrthoDB" id="1744530at2759"/>
<gene>
    <name evidence="1" type="ORF">Bca52824_045347</name>
</gene>
<keyword evidence="2" id="KW-1185">Reference proteome</keyword>
<reference evidence="1 2" key="1">
    <citation type="submission" date="2020-02" db="EMBL/GenBank/DDBJ databases">
        <authorList>
            <person name="Ma Q."/>
            <person name="Huang Y."/>
            <person name="Song X."/>
            <person name="Pei D."/>
        </authorList>
    </citation>
    <scope>NUCLEOTIDE SEQUENCE [LARGE SCALE GENOMIC DNA]</scope>
    <source>
        <strain evidence="1">Sxm20200214</strain>
        <tissue evidence="1">Leaf</tissue>
    </source>
</reference>
<organism evidence="1 2">
    <name type="scientific">Brassica carinata</name>
    <name type="common">Ethiopian mustard</name>
    <name type="synonym">Abyssinian cabbage</name>
    <dbReference type="NCBI Taxonomy" id="52824"/>
    <lineage>
        <taxon>Eukaryota</taxon>
        <taxon>Viridiplantae</taxon>
        <taxon>Streptophyta</taxon>
        <taxon>Embryophyta</taxon>
        <taxon>Tracheophyta</taxon>
        <taxon>Spermatophyta</taxon>
        <taxon>Magnoliopsida</taxon>
        <taxon>eudicotyledons</taxon>
        <taxon>Gunneridae</taxon>
        <taxon>Pentapetalae</taxon>
        <taxon>rosids</taxon>
        <taxon>malvids</taxon>
        <taxon>Brassicales</taxon>
        <taxon>Brassicaceae</taxon>
        <taxon>Brassiceae</taxon>
        <taxon>Brassica</taxon>
    </lineage>
</organism>
<comment type="caution">
    <text evidence="1">The sequence shown here is derived from an EMBL/GenBank/DDBJ whole genome shotgun (WGS) entry which is preliminary data.</text>
</comment>
<dbReference type="PANTHER" id="PTHR45815">
    <property type="entry name" value="PROTEIN DISULFIDE-ISOMERASE A6"/>
    <property type="match status" value="1"/>
</dbReference>
<accession>A0A8X7RAJ0</accession>
<proteinExistence type="predicted"/>
<name>A0A8X7RAJ0_BRACI</name>
<dbReference type="Proteomes" id="UP000886595">
    <property type="component" value="Unassembled WGS sequence"/>
</dbReference>
<dbReference type="GO" id="GO:0034976">
    <property type="term" value="P:response to endoplasmic reticulum stress"/>
    <property type="evidence" value="ECO:0007669"/>
    <property type="project" value="TreeGrafter"/>
</dbReference>
<evidence type="ECO:0000313" key="2">
    <source>
        <dbReference type="Proteomes" id="UP000886595"/>
    </source>
</evidence>
<evidence type="ECO:0000313" key="1">
    <source>
        <dbReference type="EMBL" id="KAG2285743.1"/>
    </source>
</evidence>